<protein>
    <submittedName>
        <fullName evidence="1">Uncharacterized protein</fullName>
    </submittedName>
</protein>
<gene>
    <name evidence="1" type="ORF">M231_01168</name>
</gene>
<reference evidence="1 2" key="1">
    <citation type="submission" date="2016-06" db="EMBL/GenBank/DDBJ databases">
        <title>Evolution of pathogenesis and genome organization in the Tremellales.</title>
        <authorList>
            <person name="Cuomo C."/>
            <person name="Litvintseva A."/>
            <person name="Heitman J."/>
            <person name="Chen Y."/>
            <person name="Sun S."/>
            <person name="Springer D."/>
            <person name="Dromer F."/>
            <person name="Young S."/>
            <person name="Zeng Q."/>
            <person name="Chapman S."/>
            <person name="Gujja S."/>
            <person name="Saif S."/>
            <person name="Birren B."/>
        </authorList>
    </citation>
    <scope>NUCLEOTIDE SEQUENCE [LARGE SCALE GENOMIC DNA]</scope>
    <source>
        <strain evidence="1 2">ATCC 28783</strain>
    </source>
</reference>
<organism evidence="1 2">
    <name type="scientific">Tremella mesenterica</name>
    <name type="common">Jelly fungus</name>
    <dbReference type="NCBI Taxonomy" id="5217"/>
    <lineage>
        <taxon>Eukaryota</taxon>
        <taxon>Fungi</taxon>
        <taxon>Dikarya</taxon>
        <taxon>Basidiomycota</taxon>
        <taxon>Agaricomycotina</taxon>
        <taxon>Tremellomycetes</taxon>
        <taxon>Tremellales</taxon>
        <taxon>Tremellaceae</taxon>
        <taxon>Tremella</taxon>
    </lineage>
</organism>
<dbReference type="Proteomes" id="UP000289152">
    <property type="component" value="Unassembled WGS sequence"/>
</dbReference>
<dbReference type="AlphaFoldDB" id="A0A4Q1BTX5"/>
<comment type="caution">
    <text evidence="1">The sequence shown here is derived from an EMBL/GenBank/DDBJ whole genome shotgun (WGS) entry which is preliminary data.</text>
</comment>
<accession>A0A4Q1BTX5</accession>
<evidence type="ECO:0000313" key="2">
    <source>
        <dbReference type="Proteomes" id="UP000289152"/>
    </source>
</evidence>
<sequence>MSLAIPPSLLLDLNWRADPVLAGLQDIPLPPTVPIFVALEKLYFIAMWANSNQLPHIINLRRSIMYGGIDEENRPLLLEIKAQLEQIKTDLIEVKSDLTEVKSDLTEVKSDLTEVRNIVKRLETSAKIVEAQRTFPRRGGFGSPGITLEDQRPG</sequence>
<dbReference type="EMBL" id="SDIL01000008">
    <property type="protein sequence ID" value="RXK41460.1"/>
    <property type="molecule type" value="Genomic_DNA"/>
</dbReference>
<name>A0A4Q1BTX5_TREME</name>
<dbReference type="Gene3D" id="1.20.1480.30">
    <property type="entry name" value="Designed four-helix bundle protein"/>
    <property type="match status" value="1"/>
</dbReference>
<proteinExistence type="predicted"/>
<dbReference type="InParanoid" id="A0A4Q1BTX5"/>
<dbReference type="OrthoDB" id="2985092at2759"/>
<keyword evidence="2" id="KW-1185">Reference proteome</keyword>
<dbReference type="VEuPathDB" id="FungiDB:TREMEDRAFT_58075"/>
<evidence type="ECO:0000313" key="1">
    <source>
        <dbReference type="EMBL" id="RXK41460.1"/>
    </source>
</evidence>